<gene>
    <name evidence="2" type="ORF">ZIOFF_015546</name>
</gene>
<keyword evidence="1" id="KW-0472">Membrane</keyword>
<organism evidence="2 3">
    <name type="scientific">Zingiber officinale</name>
    <name type="common">Ginger</name>
    <name type="synonym">Amomum zingiber</name>
    <dbReference type="NCBI Taxonomy" id="94328"/>
    <lineage>
        <taxon>Eukaryota</taxon>
        <taxon>Viridiplantae</taxon>
        <taxon>Streptophyta</taxon>
        <taxon>Embryophyta</taxon>
        <taxon>Tracheophyta</taxon>
        <taxon>Spermatophyta</taxon>
        <taxon>Magnoliopsida</taxon>
        <taxon>Liliopsida</taxon>
        <taxon>Zingiberales</taxon>
        <taxon>Zingiberaceae</taxon>
        <taxon>Zingiber</taxon>
    </lineage>
</organism>
<keyword evidence="3" id="KW-1185">Reference proteome</keyword>
<sequence>MSSIGGEEEREAISSVLAVVDELYRIRDTYFPRNPEEKTSRLRALVDTALSLLDSLPAGTHLFLLYFHALLSINPLAVLVQSVSRLKRMESNDVAFYLIRSKFISFDSS</sequence>
<evidence type="ECO:0000313" key="2">
    <source>
        <dbReference type="EMBL" id="KAG6525584.1"/>
    </source>
</evidence>
<proteinExistence type="predicted"/>
<name>A0A8J5LTL9_ZINOF</name>
<dbReference type="EMBL" id="JACMSC010000004">
    <property type="protein sequence ID" value="KAG6525584.1"/>
    <property type="molecule type" value="Genomic_DNA"/>
</dbReference>
<keyword evidence="1" id="KW-1133">Transmembrane helix</keyword>
<reference evidence="2 3" key="1">
    <citation type="submission" date="2020-08" db="EMBL/GenBank/DDBJ databases">
        <title>Plant Genome Project.</title>
        <authorList>
            <person name="Zhang R.-G."/>
        </authorList>
    </citation>
    <scope>NUCLEOTIDE SEQUENCE [LARGE SCALE GENOMIC DNA]</scope>
    <source>
        <tissue evidence="2">Rhizome</tissue>
    </source>
</reference>
<feature type="transmembrane region" description="Helical" evidence="1">
    <location>
        <begin position="62"/>
        <end position="80"/>
    </location>
</feature>
<keyword evidence="1" id="KW-0812">Transmembrane</keyword>
<comment type="caution">
    <text evidence="2">The sequence shown here is derived from an EMBL/GenBank/DDBJ whole genome shotgun (WGS) entry which is preliminary data.</text>
</comment>
<dbReference type="AlphaFoldDB" id="A0A8J5LTL9"/>
<accession>A0A8J5LTL9</accession>
<evidence type="ECO:0000313" key="3">
    <source>
        <dbReference type="Proteomes" id="UP000734854"/>
    </source>
</evidence>
<dbReference type="Proteomes" id="UP000734854">
    <property type="component" value="Unassembled WGS sequence"/>
</dbReference>
<protein>
    <submittedName>
        <fullName evidence="2">Uncharacterized protein</fullName>
    </submittedName>
</protein>
<evidence type="ECO:0000256" key="1">
    <source>
        <dbReference type="SAM" id="Phobius"/>
    </source>
</evidence>